<dbReference type="EMBL" id="ARYH01000001">
    <property type="protein sequence ID" value="KCZ86059.1"/>
    <property type="molecule type" value="Genomic_DNA"/>
</dbReference>
<dbReference type="AlphaFoldDB" id="A0A069E7V6"/>
<accession>A0A069E7V6</accession>
<dbReference type="Pfam" id="PF07287">
    <property type="entry name" value="AtuA"/>
    <property type="match status" value="1"/>
</dbReference>
<name>A0A069E7V6_9PROT</name>
<dbReference type="PATRIC" id="fig|1280949.3.peg.2096"/>
<evidence type="ECO:0000313" key="2">
    <source>
        <dbReference type="EMBL" id="KCZ86059.1"/>
    </source>
</evidence>
<protein>
    <recommendedName>
        <fullName evidence="1">Acyclic terpene utilisation N-terminal domain-containing protein</fullName>
    </recommendedName>
</protein>
<feature type="domain" description="Acyclic terpene utilisation N-terminal" evidence="1">
    <location>
        <begin position="65"/>
        <end position="402"/>
    </location>
</feature>
<keyword evidence="3" id="KW-1185">Reference proteome</keyword>
<dbReference type="InterPro" id="IPR010839">
    <property type="entry name" value="AtuA_N"/>
</dbReference>
<comment type="caution">
    <text evidence="2">The sequence shown here is derived from an EMBL/GenBank/DDBJ whole genome shotgun (WGS) entry which is preliminary data.</text>
</comment>
<dbReference type="OrthoDB" id="9763456at2"/>
<dbReference type="STRING" id="1280949.HAD_10240"/>
<dbReference type="Proteomes" id="UP000027446">
    <property type="component" value="Unassembled WGS sequence"/>
</dbReference>
<proteinExistence type="predicted"/>
<evidence type="ECO:0000259" key="1">
    <source>
        <dbReference type="Pfam" id="PF07287"/>
    </source>
</evidence>
<organism evidence="2 3">
    <name type="scientific">Hyphomonas adhaerens MHS-3</name>
    <dbReference type="NCBI Taxonomy" id="1280949"/>
    <lineage>
        <taxon>Bacteria</taxon>
        <taxon>Pseudomonadati</taxon>
        <taxon>Pseudomonadota</taxon>
        <taxon>Alphaproteobacteria</taxon>
        <taxon>Hyphomonadales</taxon>
        <taxon>Hyphomonadaceae</taxon>
        <taxon>Hyphomonas</taxon>
    </lineage>
</organism>
<sequence length="456" mass="48621">MTTFSEDTCRILVPSGVLGSGCPEEAFQRGLSLGPHAIALDAGSTDSGPYYLGSGTSKMTDAAIQRDLLQMIPAQLERGIPLIIGSCGTCGSNQGVDNVATICRSILKELGLSARIAKIYSEQEPAEIETYLKRGAVAPLAPMKDLSVETIRACRRIVALAGHIPFVKALEAGADIVLAGRATDTAVISAFALMHGFPPAPAWHAAKIAECGGICTEDVQLGGVMIDIDAGGFTVEPLHKENRCTPRSVSAHMLYENSDPFKLVEPGIVLHVNEAVYTALDERRVRVTGATAQETAPTIKLEGARHAGYQTVSFVGIADPGLLANIDSWIEALSIHARKRIAGVLGYTVGDYDIDFRPYGAGALNPLPAGTVPAEVGLMVVVTAETQEKASEILKLCNPLLLHFPYKRNAPLPSFAFPYSPAEIERGPVYEFCLNHVVEVNEPGELHRMVIEEAGQ</sequence>
<reference evidence="2 3" key="1">
    <citation type="journal article" date="2014" name="Antonie Van Leeuwenhoek">
        <title>Hyphomonas beringensis sp. nov. and Hyphomonas chukchiensis sp. nov., isolated from surface seawater of the Bering Sea and Chukchi Sea.</title>
        <authorList>
            <person name="Li C."/>
            <person name="Lai Q."/>
            <person name="Li G."/>
            <person name="Dong C."/>
            <person name="Wang J."/>
            <person name="Liao Y."/>
            <person name="Shao Z."/>
        </authorList>
    </citation>
    <scope>NUCLEOTIDE SEQUENCE [LARGE SCALE GENOMIC DNA]</scope>
    <source>
        <strain evidence="2 3">MHS-3</strain>
    </source>
</reference>
<gene>
    <name evidence="2" type="ORF">HAD_10240</name>
</gene>
<dbReference type="eggNOG" id="COG1574">
    <property type="taxonomic scope" value="Bacteria"/>
</dbReference>
<evidence type="ECO:0000313" key="3">
    <source>
        <dbReference type="Proteomes" id="UP000027446"/>
    </source>
</evidence>